<dbReference type="GO" id="GO:0040029">
    <property type="term" value="P:epigenetic regulation of gene expression"/>
    <property type="evidence" value="ECO:0007669"/>
    <property type="project" value="TreeGrafter"/>
</dbReference>
<feature type="non-terminal residue" evidence="2">
    <location>
        <position position="1"/>
    </location>
</feature>
<gene>
    <name evidence="2" type="ORF">METZ01_LOCUS93651</name>
</gene>
<organism evidence="2">
    <name type="scientific">marine metagenome</name>
    <dbReference type="NCBI Taxonomy" id="408172"/>
    <lineage>
        <taxon>unclassified sequences</taxon>
        <taxon>metagenomes</taxon>
        <taxon>ecological metagenomes</taxon>
    </lineage>
</organism>
<dbReference type="Gene3D" id="3.40.800.20">
    <property type="entry name" value="Histone deacetylase domain"/>
    <property type="match status" value="1"/>
</dbReference>
<feature type="domain" description="Histone deacetylase" evidence="1">
    <location>
        <begin position="3"/>
        <end position="280"/>
    </location>
</feature>
<dbReference type="PANTHER" id="PTHR10625">
    <property type="entry name" value="HISTONE DEACETYLASE HDAC1-RELATED"/>
    <property type="match status" value="1"/>
</dbReference>
<accession>A0A381VMA4</accession>
<dbReference type="PANTHER" id="PTHR10625:SF10">
    <property type="entry name" value="HISTONE DEACETYLASE HDAC1"/>
    <property type="match status" value="1"/>
</dbReference>
<protein>
    <recommendedName>
        <fullName evidence="1">Histone deacetylase domain-containing protein</fullName>
    </recommendedName>
</protein>
<sequence length="283" mass="31093">VGHPERPDRLRTCVSALESCEFSHKLNWLSPRSATEGELEWIHTKEHIDNVKQVCKSGGGYLDPDTPVCSESYNIALKSAGAWLDGVDEILAGNSALILSRPPGHHAEADRAMGFCLFSNAALAAVYALKQNVINKVAIFDWDVHHGNGTQHIVQSNPDIAYISIHQFPFYPGTGSQIEKGDFNNVLNIPVPSGFGSKEYKQIFDAQVFPFFQNFCPDILIISAGFDAHRNDPLAGINLEAEDFAYMTKRCQEIQPNLLLGLEGGYNLGALEECVVGVCEEMV</sequence>
<dbReference type="SUPFAM" id="SSF52768">
    <property type="entry name" value="Arginase/deacetylase"/>
    <property type="match status" value="1"/>
</dbReference>
<reference evidence="2" key="1">
    <citation type="submission" date="2018-05" db="EMBL/GenBank/DDBJ databases">
        <authorList>
            <person name="Lanie J.A."/>
            <person name="Ng W.-L."/>
            <person name="Kazmierczak K.M."/>
            <person name="Andrzejewski T.M."/>
            <person name="Davidsen T.M."/>
            <person name="Wayne K.J."/>
            <person name="Tettelin H."/>
            <person name="Glass J.I."/>
            <person name="Rusch D."/>
            <person name="Podicherti R."/>
            <person name="Tsui H.-C.T."/>
            <person name="Winkler M.E."/>
        </authorList>
    </citation>
    <scope>NUCLEOTIDE SEQUENCE</scope>
</reference>
<dbReference type="InterPro" id="IPR037138">
    <property type="entry name" value="His_deacetylse_dom_sf"/>
</dbReference>
<dbReference type="EMBL" id="UINC01009081">
    <property type="protein sequence ID" value="SVA40797.1"/>
    <property type="molecule type" value="Genomic_DNA"/>
</dbReference>
<name>A0A381VMA4_9ZZZZ</name>
<dbReference type="InterPro" id="IPR023696">
    <property type="entry name" value="Ureohydrolase_dom_sf"/>
</dbReference>
<dbReference type="CDD" id="cd09992">
    <property type="entry name" value="HDAC_classII"/>
    <property type="match status" value="1"/>
</dbReference>
<evidence type="ECO:0000313" key="2">
    <source>
        <dbReference type="EMBL" id="SVA40797.1"/>
    </source>
</evidence>
<evidence type="ECO:0000259" key="1">
    <source>
        <dbReference type="Pfam" id="PF00850"/>
    </source>
</evidence>
<dbReference type="AlphaFoldDB" id="A0A381VMA4"/>
<dbReference type="PRINTS" id="PR01270">
    <property type="entry name" value="HDASUPER"/>
</dbReference>
<dbReference type="InterPro" id="IPR000286">
    <property type="entry name" value="HDACs"/>
</dbReference>
<dbReference type="GO" id="GO:0004407">
    <property type="term" value="F:histone deacetylase activity"/>
    <property type="evidence" value="ECO:0007669"/>
    <property type="project" value="TreeGrafter"/>
</dbReference>
<dbReference type="InterPro" id="IPR023801">
    <property type="entry name" value="His_deacetylse_dom"/>
</dbReference>
<dbReference type="Pfam" id="PF00850">
    <property type="entry name" value="Hist_deacetyl"/>
    <property type="match status" value="1"/>
</dbReference>
<proteinExistence type="predicted"/>